<dbReference type="Gene3D" id="3.30.560.10">
    <property type="entry name" value="Glucose Oxidase, domain 3"/>
    <property type="match status" value="1"/>
</dbReference>
<dbReference type="InterPro" id="IPR007867">
    <property type="entry name" value="GMC_OxRtase_C"/>
</dbReference>
<dbReference type="AlphaFoldDB" id="E4UP68"/>
<keyword evidence="2" id="KW-0285">Flavoprotein</keyword>
<dbReference type="RefSeq" id="XP_003175277.1">
    <property type="nucleotide sequence ID" value="XM_003175229.1"/>
</dbReference>
<sequence length="623" mass="68269">MSSKIPVTIDAAKSRRYDAIIVGGGVAGLVAAARLSEDANKRILVIEAGEDRRGDPRIDTPGLFMGLWGDPAYDWGFWTEPQAHLNSRQIPQPRGKVLGGSSAINVAAIVYPSQRDFQAWTRLGNRGWSYEDMAPYYKKFHTFFPASKETNELLSLDSYLDPGLHGTDGPLQATFPNSYGPFNQAWMAAFNGAGFRDSSDPIVGKKIGPFTPPNSVDTQNRRSYSASAYCTGEVENRPNLDLLAETFVTKVLLQSSDSGVVEGQGIQVRGKDGSVSEIYTGEVILAAGALQSPLILENSGIGSRDILERYGIETVIDNPGVGENLQDHCFTSISFEVADDQVSADITRDPTIVKAWLQEYNTSRTGPLSGIPFSLAYMPPVDINGRMSSHDIKSLTEAHMDLKHPNLLPPGRKEQFTELRDMVLDPQESLCFYGLMPSQMNIELEGKTPIGLAYSQQRPENYISVMVGLNHPFSRGSVHVRSSDPLVSPAIDPGYLSHPLDVEILARGTQFIENIVSQQEMKRLLKDSRLPPLASNLADIEIAKQVTKERLWTTYHPSCTCAMMPRDLGGVVNDRLIVHGTKNVRVIDASVLPMITLGNIQATVYAVAERASDLIKEDWAGSS</sequence>
<feature type="binding site" evidence="2">
    <location>
        <position position="248"/>
    </location>
    <ligand>
        <name>FAD</name>
        <dbReference type="ChEBI" id="CHEBI:57692"/>
    </ligand>
</feature>
<dbReference type="GeneID" id="10030584"/>
<dbReference type="GO" id="GO:0016614">
    <property type="term" value="F:oxidoreductase activity, acting on CH-OH group of donors"/>
    <property type="evidence" value="ECO:0007669"/>
    <property type="project" value="InterPro"/>
</dbReference>
<evidence type="ECO:0000313" key="5">
    <source>
        <dbReference type="Proteomes" id="UP000002669"/>
    </source>
</evidence>
<dbReference type="PROSITE" id="PS00624">
    <property type="entry name" value="GMC_OXRED_2"/>
    <property type="match status" value="1"/>
</dbReference>
<dbReference type="HOGENOM" id="CLU_002865_6_2_1"/>
<gene>
    <name evidence="4" type="ORF">MGYG_02806</name>
</gene>
<evidence type="ECO:0000313" key="4">
    <source>
        <dbReference type="EMBL" id="EFQ99794.1"/>
    </source>
</evidence>
<dbReference type="STRING" id="535722.E4UP68"/>
<dbReference type="Pfam" id="PF00732">
    <property type="entry name" value="GMC_oxred_N"/>
    <property type="match status" value="1"/>
</dbReference>
<dbReference type="SUPFAM" id="SSF51905">
    <property type="entry name" value="FAD/NAD(P)-binding domain"/>
    <property type="match status" value="1"/>
</dbReference>
<comment type="cofactor">
    <cofactor evidence="2">
        <name>FAD</name>
        <dbReference type="ChEBI" id="CHEBI:57692"/>
    </cofactor>
</comment>
<dbReference type="PIRSF" id="PIRSF000137">
    <property type="entry name" value="Alcohol_oxidase"/>
    <property type="match status" value="1"/>
</dbReference>
<dbReference type="Gene3D" id="3.50.50.60">
    <property type="entry name" value="FAD/NAD(P)-binding domain"/>
    <property type="match status" value="1"/>
</dbReference>
<keyword evidence="5" id="KW-1185">Reference proteome</keyword>
<evidence type="ECO:0000256" key="2">
    <source>
        <dbReference type="PIRSR" id="PIRSR000137-2"/>
    </source>
</evidence>
<dbReference type="InterPro" id="IPR012132">
    <property type="entry name" value="GMC_OxRdtase"/>
</dbReference>
<organism evidence="5">
    <name type="scientific">Arthroderma gypseum (strain ATCC MYA-4604 / CBS 118893)</name>
    <name type="common">Microsporum gypseum</name>
    <dbReference type="NCBI Taxonomy" id="535722"/>
    <lineage>
        <taxon>Eukaryota</taxon>
        <taxon>Fungi</taxon>
        <taxon>Dikarya</taxon>
        <taxon>Ascomycota</taxon>
        <taxon>Pezizomycotina</taxon>
        <taxon>Eurotiomycetes</taxon>
        <taxon>Eurotiomycetidae</taxon>
        <taxon>Onygenales</taxon>
        <taxon>Arthrodermataceae</taxon>
        <taxon>Nannizzia</taxon>
    </lineage>
</organism>
<dbReference type="Proteomes" id="UP000002669">
    <property type="component" value="Unassembled WGS sequence"/>
</dbReference>
<dbReference type="EMBL" id="DS989823">
    <property type="protein sequence ID" value="EFQ99794.1"/>
    <property type="molecule type" value="Genomic_DNA"/>
</dbReference>
<dbReference type="InterPro" id="IPR000172">
    <property type="entry name" value="GMC_OxRdtase_N"/>
</dbReference>
<dbReference type="VEuPathDB" id="FungiDB:MGYG_02806"/>
<dbReference type="SUPFAM" id="SSF54373">
    <property type="entry name" value="FAD-linked reductases, C-terminal domain"/>
    <property type="match status" value="1"/>
</dbReference>
<evidence type="ECO:0000259" key="3">
    <source>
        <dbReference type="PROSITE" id="PS00624"/>
    </source>
</evidence>
<dbReference type="eggNOG" id="KOG1238">
    <property type="taxonomic scope" value="Eukaryota"/>
</dbReference>
<keyword evidence="2" id="KW-0274">FAD</keyword>
<dbReference type="GO" id="GO:0050660">
    <property type="term" value="F:flavin adenine dinucleotide binding"/>
    <property type="evidence" value="ECO:0007669"/>
    <property type="project" value="InterPro"/>
</dbReference>
<dbReference type="PANTHER" id="PTHR11552:SF210">
    <property type="entry name" value="GLUCOSE-METHANOL-CHOLINE OXIDOREDUCTASE N-TERMINAL DOMAIN-CONTAINING PROTEIN-RELATED"/>
    <property type="match status" value="1"/>
</dbReference>
<proteinExistence type="inferred from homology"/>
<dbReference type="Pfam" id="PF05199">
    <property type="entry name" value="GMC_oxred_C"/>
    <property type="match status" value="1"/>
</dbReference>
<dbReference type="InterPro" id="IPR036188">
    <property type="entry name" value="FAD/NAD-bd_sf"/>
</dbReference>
<dbReference type="InParanoid" id="E4UP68"/>
<dbReference type="OMA" id="ARHTQYI"/>
<dbReference type="PANTHER" id="PTHR11552">
    <property type="entry name" value="GLUCOSE-METHANOL-CHOLINE GMC OXIDOREDUCTASE"/>
    <property type="match status" value="1"/>
</dbReference>
<reference evidence="5" key="1">
    <citation type="journal article" date="2012" name="MBio">
        <title>Comparative genome analysis of Trichophyton rubrum and related dermatophytes reveals candidate genes involved in infection.</title>
        <authorList>
            <person name="Martinez D.A."/>
            <person name="Oliver B.G."/>
            <person name="Graeser Y."/>
            <person name="Goldberg J.M."/>
            <person name="Li W."/>
            <person name="Martinez-Rossi N.M."/>
            <person name="Monod M."/>
            <person name="Shelest E."/>
            <person name="Barton R.C."/>
            <person name="Birch E."/>
            <person name="Brakhage A.A."/>
            <person name="Chen Z."/>
            <person name="Gurr S.J."/>
            <person name="Heiman D."/>
            <person name="Heitman J."/>
            <person name="Kosti I."/>
            <person name="Rossi A."/>
            <person name="Saif S."/>
            <person name="Samalova M."/>
            <person name="Saunders C.W."/>
            <person name="Shea T."/>
            <person name="Summerbell R.C."/>
            <person name="Xu J."/>
            <person name="Young S."/>
            <person name="Zeng Q."/>
            <person name="Birren B.W."/>
            <person name="Cuomo C.A."/>
            <person name="White T.C."/>
        </authorList>
    </citation>
    <scope>NUCLEOTIDE SEQUENCE [LARGE SCALE GENOMIC DNA]</scope>
    <source>
        <strain evidence="5">ATCC MYA-4604 / CBS 118893</strain>
    </source>
</reference>
<dbReference type="OrthoDB" id="269227at2759"/>
<feature type="domain" description="Glucose-methanol-choline oxidoreductase N-terminal" evidence="3">
    <location>
        <begin position="288"/>
        <end position="302"/>
    </location>
</feature>
<feature type="binding site" evidence="2">
    <location>
        <position position="97"/>
    </location>
    <ligand>
        <name>FAD</name>
        <dbReference type="ChEBI" id="CHEBI:57692"/>
    </ligand>
</feature>
<comment type="similarity">
    <text evidence="1">Belongs to the GMC oxidoreductase family.</text>
</comment>
<name>E4UP68_ARTGP</name>
<evidence type="ECO:0000256" key="1">
    <source>
        <dbReference type="ARBA" id="ARBA00010790"/>
    </source>
</evidence>
<protein>
    <submittedName>
        <fullName evidence="4">Choline dehydrogenase</fullName>
    </submittedName>
</protein>
<accession>E4UP68</accession>